<comment type="caution">
    <text evidence="5">The sequence shown here is derived from an EMBL/GenBank/DDBJ whole genome shotgun (WGS) entry which is preliminary data.</text>
</comment>
<feature type="domain" description="Rad26-like helical repeats" evidence="2">
    <location>
        <begin position="487"/>
        <end position="729"/>
    </location>
</feature>
<dbReference type="EMBL" id="JARVKF010000396">
    <property type="protein sequence ID" value="KAK9417625.1"/>
    <property type="molecule type" value="Genomic_DNA"/>
</dbReference>
<name>A0ABR2USJ3_9PEZI</name>
<evidence type="ECO:0000259" key="4">
    <source>
        <dbReference type="Pfam" id="PF21048"/>
    </source>
</evidence>
<evidence type="ECO:0000259" key="3">
    <source>
        <dbReference type="Pfam" id="PF21046"/>
    </source>
</evidence>
<evidence type="ECO:0000313" key="5">
    <source>
        <dbReference type="EMBL" id="KAK9417625.1"/>
    </source>
</evidence>
<reference evidence="5 6" key="1">
    <citation type="journal article" date="2024" name="J. Plant Pathol.">
        <title>Sequence and assembly of the genome of Seiridium unicorne, isolate CBS 538.82, causal agent of cypress canker disease.</title>
        <authorList>
            <person name="Scali E."/>
            <person name="Rocca G.D."/>
            <person name="Danti R."/>
            <person name="Garbelotto M."/>
            <person name="Barberini S."/>
            <person name="Baroncelli R."/>
            <person name="Emiliani G."/>
        </authorList>
    </citation>
    <scope>NUCLEOTIDE SEQUENCE [LARGE SCALE GENOMIC DNA]</scope>
    <source>
        <strain evidence="5 6">BM-138-508</strain>
    </source>
</reference>
<feature type="compositionally biased region" description="Basic and acidic residues" evidence="1">
    <location>
        <begin position="259"/>
        <end position="269"/>
    </location>
</feature>
<feature type="compositionally biased region" description="Polar residues" evidence="1">
    <location>
        <begin position="74"/>
        <end position="88"/>
    </location>
</feature>
<dbReference type="Pfam" id="PF21046">
    <property type="entry name" value="Rad26-like_C"/>
    <property type="match status" value="1"/>
</dbReference>
<feature type="compositionally biased region" description="Polar residues" evidence="1">
    <location>
        <begin position="154"/>
        <end position="174"/>
    </location>
</feature>
<accession>A0ABR2USJ3</accession>
<dbReference type="InterPro" id="IPR048380">
    <property type="entry name" value="Rad26-like_N"/>
</dbReference>
<feature type="compositionally biased region" description="Basic and acidic residues" evidence="1">
    <location>
        <begin position="207"/>
        <end position="216"/>
    </location>
</feature>
<feature type="region of interest" description="Disordered" evidence="1">
    <location>
        <begin position="207"/>
        <end position="227"/>
    </location>
</feature>
<proteinExistence type="predicted"/>
<dbReference type="Pfam" id="PF12331">
    <property type="entry name" value="Rad26-like_helical_rpts"/>
    <property type="match status" value="1"/>
</dbReference>
<dbReference type="InterPro" id="IPR022093">
    <property type="entry name" value="Rad26-like_helical"/>
</dbReference>
<evidence type="ECO:0000313" key="6">
    <source>
        <dbReference type="Proteomes" id="UP001408356"/>
    </source>
</evidence>
<feature type="region of interest" description="Disordered" evidence="1">
    <location>
        <begin position="259"/>
        <end position="278"/>
    </location>
</feature>
<dbReference type="Pfam" id="PF21048">
    <property type="entry name" value="Rad26-like_N"/>
    <property type="match status" value="1"/>
</dbReference>
<dbReference type="Proteomes" id="UP001408356">
    <property type="component" value="Unassembled WGS sequence"/>
</dbReference>
<evidence type="ECO:0000259" key="2">
    <source>
        <dbReference type="Pfam" id="PF12331"/>
    </source>
</evidence>
<feature type="domain" description="Rad26-like N-terminal" evidence="4">
    <location>
        <begin position="378"/>
        <end position="427"/>
    </location>
</feature>
<feature type="region of interest" description="Disordered" evidence="1">
    <location>
        <begin position="691"/>
        <end position="711"/>
    </location>
</feature>
<keyword evidence="6" id="KW-1185">Reference proteome</keyword>
<feature type="region of interest" description="Disordered" evidence="1">
    <location>
        <begin position="70"/>
        <end position="175"/>
    </location>
</feature>
<gene>
    <name evidence="5" type="ORF">SUNI508_01382</name>
</gene>
<sequence>MDDFSDDGFDDLNVNVLEQLESNAIQFTQALTQAQKQPEPTQQDLNLDEFGDDDLDDAVITDDLRGKPALLSKKGTTAAVSPSRKVQQQPPPQQNRWGPVPIPASHFRPQPPSSMARPPAQIHMGARQPQYGTRQSQVAPYSQMRPPTLARPTPNDSRYQASQVPQQAGPTNAEQDALQARIQELELKLQYKDGEIDIVRRNLERHKQDHEREVQSLKKQTAEQISRSERAVEAAKTAQQTATTELEFTRRDLEEELGRAKRREKDGGTPKKTAAAKAWGVSDGFEDVEIAVSPSKGNRGRNPGAVASVMPEPPARLLRTPTKSKRKRPNIESPIMALETDEDVIMLDNGDAAVTTQAASVPHSEQMSAPRNPLGVDFLRVILNHSSAHGRPMTFDYLAGFALPSKPTESLAAILFQKLAVLGDPEDPMRLPIGFCATVIELWLQCHKEGCLAPIGELVSLITFTLQLNTIAIAPFIAEALVSTALDSWYEIGIPRLRNQSSTGDPSDATFVNLKENIPTSAILSVLYLTALGCATSSPVGGSLSDPIVDFWNCVHADFILMMIKSHKQPVDDFITTLRLLCTSAFDESIGPISTTPNRTVELVAPLMIERLSFHLLETHQWNVGQEKRWLICFTILRTLAAFARSTFGMKQLASNDHAIPRLVIFLSWTIDDMYDGDCASRTYVFPALEPSSPPKGDVEVGGPPRPSQHEPDEVQTLIAHAMLLLHTMITNKDNKNSINVSAKLSKFTGAHQKYLLSLGRLNFAEEGVSEETAELAHELLELAVTEDEGAELGEFFGG</sequence>
<evidence type="ECO:0000256" key="1">
    <source>
        <dbReference type="SAM" id="MobiDB-lite"/>
    </source>
</evidence>
<feature type="compositionally biased region" description="Polar residues" evidence="1">
    <location>
        <begin position="130"/>
        <end position="140"/>
    </location>
</feature>
<feature type="domain" description="Rad26-like C-terminal" evidence="3">
    <location>
        <begin position="739"/>
        <end position="797"/>
    </location>
</feature>
<dbReference type="InterPro" id="IPR048379">
    <property type="entry name" value="Rad26-like_C"/>
</dbReference>
<organism evidence="5 6">
    <name type="scientific">Seiridium unicorne</name>
    <dbReference type="NCBI Taxonomy" id="138068"/>
    <lineage>
        <taxon>Eukaryota</taxon>
        <taxon>Fungi</taxon>
        <taxon>Dikarya</taxon>
        <taxon>Ascomycota</taxon>
        <taxon>Pezizomycotina</taxon>
        <taxon>Sordariomycetes</taxon>
        <taxon>Xylariomycetidae</taxon>
        <taxon>Amphisphaeriales</taxon>
        <taxon>Sporocadaceae</taxon>
        <taxon>Seiridium</taxon>
    </lineage>
</organism>
<protein>
    <submittedName>
        <fullName evidence="5">Rad26-like helical repeats domain-containing protein</fullName>
    </submittedName>
</protein>